<keyword evidence="3" id="KW-1185">Reference proteome</keyword>
<dbReference type="Gene3D" id="1.20.1250.20">
    <property type="entry name" value="MFS general substrate transporter like domains"/>
    <property type="match status" value="1"/>
</dbReference>
<evidence type="ECO:0000313" key="2">
    <source>
        <dbReference type="EMBL" id="KAJ6394679.1"/>
    </source>
</evidence>
<feature type="transmembrane region" description="Helical" evidence="1">
    <location>
        <begin position="88"/>
        <end position="110"/>
    </location>
</feature>
<protein>
    <submittedName>
        <fullName evidence="2">Uncharacterized protein</fullName>
    </submittedName>
</protein>
<accession>A0ABQ9C6Y7</accession>
<evidence type="ECO:0000313" key="3">
    <source>
        <dbReference type="Proteomes" id="UP001141253"/>
    </source>
</evidence>
<dbReference type="EMBL" id="JAPFFI010000005">
    <property type="protein sequence ID" value="KAJ6394679.1"/>
    <property type="molecule type" value="Genomic_DNA"/>
</dbReference>
<gene>
    <name evidence="2" type="ORF">OIU77_023810</name>
</gene>
<dbReference type="Proteomes" id="UP001141253">
    <property type="component" value="Chromosome 1"/>
</dbReference>
<evidence type="ECO:0000256" key="1">
    <source>
        <dbReference type="SAM" id="Phobius"/>
    </source>
</evidence>
<reference evidence="2" key="2">
    <citation type="journal article" date="2023" name="Int. J. Mol. Sci.">
        <title>De Novo Assembly and Annotation of 11 Diverse Shrub Willow (Salix) Genomes Reveals Novel Gene Organization in Sex-Linked Regions.</title>
        <authorList>
            <person name="Hyden B."/>
            <person name="Feng K."/>
            <person name="Yates T.B."/>
            <person name="Jawdy S."/>
            <person name="Cereghino C."/>
            <person name="Smart L.B."/>
            <person name="Muchero W."/>
        </authorList>
    </citation>
    <scope>NUCLEOTIDE SEQUENCE</scope>
    <source>
        <tissue evidence="2">Shoot tip</tissue>
    </source>
</reference>
<keyword evidence="1" id="KW-0812">Transmembrane</keyword>
<reference evidence="2" key="1">
    <citation type="submission" date="2022-10" db="EMBL/GenBank/DDBJ databases">
        <authorList>
            <person name="Hyden B.L."/>
            <person name="Feng K."/>
            <person name="Yates T."/>
            <person name="Jawdy S."/>
            <person name="Smart L.B."/>
            <person name="Muchero W."/>
        </authorList>
    </citation>
    <scope>NUCLEOTIDE SEQUENCE</scope>
    <source>
        <tissue evidence="2">Shoot tip</tissue>
    </source>
</reference>
<keyword evidence="1" id="KW-1133">Transmembrane helix</keyword>
<comment type="caution">
    <text evidence="2">The sequence shown here is derived from an EMBL/GenBank/DDBJ whole genome shotgun (WGS) entry which is preliminary data.</text>
</comment>
<name>A0ABQ9C6Y7_9ROSI</name>
<organism evidence="2 3">
    <name type="scientific">Salix suchowensis</name>
    <dbReference type="NCBI Taxonomy" id="1278906"/>
    <lineage>
        <taxon>Eukaryota</taxon>
        <taxon>Viridiplantae</taxon>
        <taxon>Streptophyta</taxon>
        <taxon>Embryophyta</taxon>
        <taxon>Tracheophyta</taxon>
        <taxon>Spermatophyta</taxon>
        <taxon>Magnoliopsida</taxon>
        <taxon>eudicotyledons</taxon>
        <taxon>Gunneridae</taxon>
        <taxon>Pentapetalae</taxon>
        <taxon>rosids</taxon>
        <taxon>fabids</taxon>
        <taxon>Malpighiales</taxon>
        <taxon>Salicaceae</taxon>
        <taxon>Saliceae</taxon>
        <taxon>Salix</taxon>
    </lineage>
</organism>
<sequence>MRGRYAETVVTKKRASSRDFINAYDREESSGHLAIGTAKDAGNPHWRHSLVHVLVATISSFLFGYHLGVVNETLESISFDLGFSGNTMAEGLVVSTCLGGAFVGICIQWLDSGWCWAPQGVPALCFTNDNWGFNECNNKRSVGYASREVFCWNWDGNWPTCCGSLCDRGFTSLCKGYVWEFDPNFDLSWTYGIFAHWNSSQGNYGLVAHLFLGFCHPCCNSRCFYGVLC</sequence>
<dbReference type="InterPro" id="IPR036259">
    <property type="entry name" value="MFS_trans_sf"/>
</dbReference>
<feature type="transmembrane region" description="Helical" evidence="1">
    <location>
        <begin position="49"/>
        <end position="68"/>
    </location>
</feature>
<keyword evidence="1" id="KW-0472">Membrane</keyword>
<proteinExistence type="predicted"/>